<dbReference type="EMBL" id="DVIQ01000099">
    <property type="protein sequence ID" value="HIS32745.1"/>
    <property type="molecule type" value="Genomic_DNA"/>
</dbReference>
<gene>
    <name evidence="2" type="ORF">IAB44_14555</name>
</gene>
<reference evidence="2" key="2">
    <citation type="journal article" date="2021" name="PeerJ">
        <title>Extensive microbial diversity within the chicken gut microbiome revealed by metagenomics and culture.</title>
        <authorList>
            <person name="Gilroy R."/>
            <person name="Ravi A."/>
            <person name="Getino M."/>
            <person name="Pursley I."/>
            <person name="Horton D.L."/>
            <person name="Alikhan N.F."/>
            <person name="Baker D."/>
            <person name="Gharbi K."/>
            <person name="Hall N."/>
            <person name="Watson M."/>
            <person name="Adriaenssens E.M."/>
            <person name="Foster-Nyarko E."/>
            <person name="Jarju S."/>
            <person name="Secka A."/>
            <person name="Antonio M."/>
            <person name="Oren A."/>
            <person name="Chaudhuri R.R."/>
            <person name="La Ragione R."/>
            <person name="Hildebrand F."/>
            <person name="Pallen M.J."/>
        </authorList>
    </citation>
    <scope>NUCLEOTIDE SEQUENCE</scope>
    <source>
        <strain evidence="2">CHK190-19873</strain>
    </source>
</reference>
<proteinExistence type="predicted"/>
<evidence type="ECO:0000259" key="1">
    <source>
        <dbReference type="Pfam" id="PF07179"/>
    </source>
</evidence>
<comment type="caution">
    <text evidence="2">The sequence shown here is derived from an EMBL/GenBank/DDBJ whole genome shotgun (WGS) entry which is preliminary data.</text>
</comment>
<organism evidence="2 3">
    <name type="scientific">Candidatus Limivivens intestinipullorum</name>
    <dbReference type="NCBI Taxonomy" id="2840858"/>
    <lineage>
        <taxon>Bacteria</taxon>
        <taxon>Bacillati</taxon>
        <taxon>Bacillota</taxon>
        <taxon>Clostridia</taxon>
        <taxon>Lachnospirales</taxon>
        <taxon>Lachnospiraceae</taxon>
        <taxon>Lachnospiraceae incertae sedis</taxon>
        <taxon>Candidatus Limivivens</taxon>
    </lineage>
</organism>
<feature type="domain" description="SseB protein N-terminal" evidence="1">
    <location>
        <begin position="163"/>
        <end position="240"/>
    </location>
</feature>
<evidence type="ECO:0000313" key="3">
    <source>
        <dbReference type="Proteomes" id="UP000823935"/>
    </source>
</evidence>
<sequence length="245" mass="28306">MEQNEKMALLRELKDAKEMFVYVSPCTRMPFVYCDPESFDDEVLLFRSQETAKEASKDFLEKKIPLQLAKLENNQFLAFYSSLYSMGVNELCLDKGSEKETKLQLNELVRRPDDSQIPEGKVRVENPELMLTALYFMQELRKSAKPQITPQVREMEEELMAHFRKGTYIMAVQDKNMVPFLKLKNGDAYQPIFTDIGEFQKFNREKKFRTVVVPYAKLSAIVQSPAKGICINPNGVNIILPTARI</sequence>
<name>A0A9D1EVG5_9FIRM</name>
<accession>A0A9D1EVG5</accession>
<evidence type="ECO:0000313" key="2">
    <source>
        <dbReference type="EMBL" id="HIS32745.1"/>
    </source>
</evidence>
<dbReference type="AlphaFoldDB" id="A0A9D1EVG5"/>
<reference evidence="2" key="1">
    <citation type="submission" date="2020-10" db="EMBL/GenBank/DDBJ databases">
        <authorList>
            <person name="Gilroy R."/>
        </authorList>
    </citation>
    <scope>NUCLEOTIDE SEQUENCE</scope>
    <source>
        <strain evidence="2">CHK190-19873</strain>
    </source>
</reference>
<dbReference type="InterPro" id="IPR009839">
    <property type="entry name" value="SseB_N"/>
</dbReference>
<protein>
    <submittedName>
        <fullName evidence="2">SseB family protein</fullName>
    </submittedName>
</protein>
<dbReference type="Pfam" id="PF07179">
    <property type="entry name" value="SseB"/>
    <property type="match status" value="1"/>
</dbReference>
<dbReference type="Proteomes" id="UP000823935">
    <property type="component" value="Unassembled WGS sequence"/>
</dbReference>